<feature type="chain" id="PRO_5039121868" description="WxL domain-containing protein" evidence="2">
    <location>
        <begin position="20"/>
        <end position="237"/>
    </location>
</feature>
<feature type="region of interest" description="Disordered" evidence="1">
    <location>
        <begin position="46"/>
        <end position="66"/>
    </location>
</feature>
<dbReference type="EMBL" id="OUNC01000045">
    <property type="protein sequence ID" value="SPP29360.1"/>
    <property type="molecule type" value="Genomic_DNA"/>
</dbReference>
<evidence type="ECO:0000256" key="2">
    <source>
        <dbReference type="SAM" id="SignalP"/>
    </source>
</evidence>
<proteinExistence type="predicted"/>
<feature type="signal peptide" evidence="2">
    <location>
        <begin position="1"/>
        <end position="19"/>
    </location>
</feature>
<sequence length="237" mass="24838">MKKISLVTAATLAALTVGGATVDAASYPNSTEAKTEAKIKFLEDTSVTPVDPKDPTIPVDPVDPPNPNVGELMITYASDLDFGDHEKMTNNWKALGDEMKDGSFMAPFVSMKDSRGSEREGWSLQAKLDAPFTTSKGTELTGAELKYSNMTTASTQTGAPTVVSGEVNVNQVSAQEIMSADVDQGVGNWAVGLGSLDGTDAKATTNGVALTAPTTTAKDTDTYKTTVTYTLVADPTK</sequence>
<dbReference type="Pfam" id="PF13731">
    <property type="entry name" value="WxL"/>
    <property type="match status" value="1"/>
</dbReference>
<dbReference type="Proteomes" id="UP000270190">
    <property type="component" value="Unassembled WGS sequence"/>
</dbReference>
<name>A0A2X0R5E0_BROTH</name>
<organism evidence="4 5">
    <name type="scientific">Brochothrix thermosphacta</name>
    <name type="common">Microbacterium thermosphactum</name>
    <dbReference type="NCBI Taxonomy" id="2756"/>
    <lineage>
        <taxon>Bacteria</taxon>
        <taxon>Bacillati</taxon>
        <taxon>Bacillota</taxon>
        <taxon>Bacilli</taxon>
        <taxon>Bacillales</taxon>
        <taxon>Listeriaceae</taxon>
        <taxon>Brochothrix</taxon>
    </lineage>
</organism>
<evidence type="ECO:0000313" key="5">
    <source>
        <dbReference type="Proteomes" id="UP000270190"/>
    </source>
</evidence>
<evidence type="ECO:0000256" key="1">
    <source>
        <dbReference type="SAM" id="MobiDB-lite"/>
    </source>
</evidence>
<protein>
    <recommendedName>
        <fullName evidence="3">WxL domain-containing protein</fullName>
    </recommendedName>
</protein>
<evidence type="ECO:0000259" key="3">
    <source>
        <dbReference type="Pfam" id="PF13731"/>
    </source>
</evidence>
<evidence type="ECO:0000313" key="4">
    <source>
        <dbReference type="EMBL" id="SPP29360.1"/>
    </source>
</evidence>
<keyword evidence="2" id="KW-0732">Signal</keyword>
<accession>A0A2X0R5E0</accession>
<dbReference type="AlphaFoldDB" id="A0A2X0R5E0"/>
<dbReference type="InterPro" id="IPR027994">
    <property type="entry name" value="WxL_dom"/>
</dbReference>
<feature type="domain" description="WxL" evidence="3">
    <location>
        <begin position="30"/>
        <end position="235"/>
    </location>
</feature>
<reference evidence="5" key="1">
    <citation type="submission" date="2018-04" db="EMBL/GenBank/DDBJ databases">
        <authorList>
            <person name="Illikoud N."/>
        </authorList>
    </citation>
    <scope>NUCLEOTIDE SEQUENCE [LARGE SCALE GENOMIC DNA]</scope>
</reference>
<dbReference type="RefSeq" id="WP_120487988.1">
    <property type="nucleotide sequence ID" value="NZ_CBCPKC010000004.1"/>
</dbReference>
<gene>
    <name evidence="4" type="ORF">BTBSAS_50008</name>
</gene>